<keyword evidence="1" id="KW-0472">Membrane</keyword>
<reference evidence="3" key="1">
    <citation type="journal article" date="2019" name="Int. J. Syst. Evol. Microbiol.">
        <title>The Global Catalogue of Microorganisms (GCM) 10K type strain sequencing project: providing services to taxonomists for standard genome sequencing and annotation.</title>
        <authorList>
            <consortium name="The Broad Institute Genomics Platform"/>
            <consortium name="The Broad Institute Genome Sequencing Center for Infectious Disease"/>
            <person name="Wu L."/>
            <person name="Ma J."/>
        </authorList>
    </citation>
    <scope>NUCLEOTIDE SEQUENCE [LARGE SCALE GENOMIC DNA]</scope>
    <source>
        <strain evidence="3">CCUG 42001</strain>
    </source>
</reference>
<dbReference type="EMBL" id="JBHSTQ010000002">
    <property type="protein sequence ID" value="MFC6385669.1"/>
    <property type="molecule type" value="Genomic_DNA"/>
</dbReference>
<accession>A0ABW1WET7</accession>
<evidence type="ECO:0000313" key="3">
    <source>
        <dbReference type="Proteomes" id="UP001596267"/>
    </source>
</evidence>
<proteinExistence type="predicted"/>
<evidence type="ECO:0000313" key="2">
    <source>
        <dbReference type="EMBL" id="MFC6385669.1"/>
    </source>
</evidence>
<dbReference type="Proteomes" id="UP001596267">
    <property type="component" value="Unassembled WGS sequence"/>
</dbReference>
<protein>
    <submittedName>
        <fullName evidence="2">Uncharacterized protein</fullName>
    </submittedName>
</protein>
<dbReference type="RefSeq" id="WP_253051813.1">
    <property type="nucleotide sequence ID" value="NZ_JAMXWN010000001.1"/>
</dbReference>
<comment type="caution">
    <text evidence="2">The sequence shown here is derived from an EMBL/GenBank/DDBJ whole genome shotgun (WGS) entry which is preliminary data.</text>
</comment>
<keyword evidence="3" id="KW-1185">Reference proteome</keyword>
<evidence type="ECO:0000256" key="1">
    <source>
        <dbReference type="SAM" id="Phobius"/>
    </source>
</evidence>
<keyword evidence="1" id="KW-0812">Transmembrane</keyword>
<name>A0ABW1WET7_9BACL</name>
<organism evidence="2 3">
    <name type="scientific">Sporolactobacillus kofuensis</name>
    <dbReference type="NCBI Taxonomy" id="269672"/>
    <lineage>
        <taxon>Bacteria</taxon>
        <taxon>Bacillati</taxon>
        <taxon>Bacillota</taxon>
        <taxon>Bacilli</taxon>
        <taxon>Bacillales</taxon>
        <taxon>Sporolactobacillaceae</taxon>
        <taxon>Sporolactobacillus</taxon>
    </lineage>
</organism>
<feature type="transmembrane region" description="Helical" evidence="1">
    <location>
        <begin position="31"/>
        <end position="50"/>
    </location>
</feature>
<sequence length="54" mass="6263">MDEERLKEIEQRLNAMDRQLQALQAAHHRPLIGSNIWVLVPVIAIIMWGLKGIF</sequence>
<keyword evidence="1" id="KW-1133">Transmembrane helix</keyword>
<gene>
    <name evidence="2" type="ORF">ACFP7A_03550</name>
</gene>